<dbReference type="RefSeq" id="WP_273642025.1">
    <property type="nucleotide sequence ID" value="NZ_JAQQXP010000002.1"/>
</dbReference>
<evidence type="ECO:0000313" key="4">
    <source>
        <dbReference type="Proteomes" id="UP001218788"/>
    </source>
</evidence>
<keyword evidence="1" id="KW-0175">Coiled coil</keyword>
<organism evidence="3 4">
    <name type="scientific">Alteromonas gilva</name>
    <dbReference type="NCBI Taxonomy" id="2987522"/>
    <lineage>
        <taxon>Bacteria</taxon>
        <taxon>Pseudomonadati</taxon>
        <taxon>Pseudomonadota</taxon>
        <taxon>Gammaproteobacteria</taxon>
        <taxon>Alteromonadales</taxon>
        <taxon>Alteromonadaceae</taxon>
        <taxon>Alteromonas/Salinimonas group</taxon>
        <taxon>Alteromonas</taxon>
    </lineage>
</organism>
<accession>A0ABT5L5A5</accession>
<name>A0ABT5L5A5_9ALTE</name>
<feature type="coiled-coil region" evidence="1">
    <location>
        <begin position="114"/>
        <end position="148"/>
    </location>
</feature>
<sequence>MKRSLINSCAMFAVIITLLNACKTTSEMPPELITKRAAETADQYQLRVLLEELKVATEKHNDVFDKYGAGSVELEKSHKRIHRINTHLNLFYEMQMIKQQAQDIKYLTDNAAELADIERRASIRRAKIENLESEISLINVRIDALGEQATIIEKQINMFSELQNVLHVESMSSNDSVSPSAIKTQIGESFKGSSDYLQKLQAEYKDLTEKQKESFEQLSKVSEKLYRIKTMIEDK</sequence>
<keyword evidence="2" id="KW-0732">Signal</keyword>
<keyword evidence="4" id="KW-1185">Reference proteome</keyword>
<dbReference type="Proteomes" id="UP001218788">
    <property type="component" value="Unassembled WGS sequence"/>
</dbReference>
<feature type="chain" id="PRO_5047216429" evidence="2">
    <location>
        <begin position="22"/>
        <end position="235"/>
    </location>
</feature>
<comment type="caution">
    <text evidence="3">The sequence shown here is derived from an EMBL/GenBank/DDBJ whole genome shotgun (WGS) entry which is preliminary data.</text>
</comment>
<evidence type="ECO:0000256" key="2">
    <source>
        <dbReference type="SAM" id="SignalP"/>
    </source>
</evidence>
<feature type="signal peptide" evidence="2">
    <location>
        <begin position="1"/>
        <end position="21"/>
    </location>
</feature>
<proteinExistence type="predicted"/>
<evidence type="ECO:0000313" key="3">
    <source>
        <dbReference type="EMBL" id="MDC8832225.1"/>
    </source>
</evidence>
<dbReference type="EMBL" id="JAQQXP010000002">
    <property type="protein sequence ID" value="MDC8832225.1"/>
    <property type="molecule type" value="Genomic_DNA"/>
</dbReference>
<reference evidence="3 4" key="1">
    <citation type="submission" date="2022-10" db="EMBL/GenBank/DDBJ databases">
        <title>Alteromonas sp. chi3 Genome sequencing.</title>
        <authorList>
            <person name="Park S."/>
        </authorList>
    </citation>
    <scope>NUCLEOTIDE SEQUENCE [LARGE SCALE GENOMIC DNA]</scope>
    <source>
        <strain evidence="4">chi3</strain>
    </source>
</reference>
<gene>
    <name evidence="3" type="ORF">OIK42_15830</name>
</gene>
<evidence type="ECO:0000256" key="1">
    <source>
        <dbReference type="SAM" id="Coils"/>
    </source>
</evidence>
<protein>
    <submittedName>
        <fullName evidence="3">Uncharacterized protein</fullName>
    </submittedName>
</protein>